<evidence type="ECO:0000313" key="2">
    <source>
        <dbReference type="Proteomes" id="UP000295063"/>
    </source>
</evidence>
<organism evidence="1 2">
    <name type="scientific">Anaerospora hongkongensis</name>
    <dbReference type="NCBI Taxonomy" id="244830"/>
    <lineage>
        <taxon>Bacteria</taxon>
        <taxon>Bacillati</taxon>
        <taxon>Bacillota</taxon>
        <taxon>Negativicutes</taxon>
        <taxon>Selenomonadales</taxon>
        <taxon>Sporomusaceae</taxon>
        <taxon>Anaerospora</taxon>
    </lineage>
</organism>
<name>A0A4R1PTI3_9FIRM</name>
<keyword evidence="2" id="KW-1185">Reference proteome</keyword>
<dbReference type="AlphaFoldDB" id="A0A4R1PTI3"/>
<gene>
    <name evidence="1" type="ORF">EV210_114110</name>
</gene>
<dbReference type="RefSeq" id="WP_132082798.1">
    <property type="nucleotide sequence ID" value="NZ_DALYTA010000053.1"/>
</dbReference>
<sequence length="66" mass="7872">MTKTFTLYTDQLKRVIERVEENARTNPLANQAITVFVSEDDPCLRMFQKIGHDWIYLDEEEFCETK</sequence>
<dbReference type="OrthoDB" id="1683606at2"/>
<proteinExistence type="predicted"/>
<dbReference type="Proteomes" id="UP000295063">
    <property type="component" value="Unassembled WGS sequence"/>
</dbReference>
<comment type="caution">
    <text evidence="1">The sequence shown here is derived from an EMBL/GenBank/DDBJ whole genome shotgun (WGS) entry which is preliminary data.</text>
</comment>
<dbReference type="EMBL" id="SLUI01000014">
    <property type="protein sequence ID" value="TCL35092.1"/>
    <property type="molecule type" value="Genomic_DNA"/>
</dbReference>
<accession>A0A4R1PTI3</accession>
<protein>
    <submittedName>
        <fullName evidence="1">Uncharacterized protein</fullName>
    </submittedName>
</protein>
<reference evidence="1 2" key="1">
    <citation type="submission" date="2019-03" db="EMBL/GenBank/DDBJ databases">
        <title>Genomic Encyclopedia of Type Strains, Phase IV (KMG-IV): sequencing the most valuable type-strain genomes for metagenomic binning, comparative biology and taxonomic classification.</title>
        <authorList>
            <person name="Goeker M."/>
        </authorList>
    </citation>
    <scope>NUCLEOTIDE SEQUENCE [LARGE SCALE GENOMIC DNA]</scope>
    <source>
        <strain evidence="1 2">DSM 15969</strain>
    </source>
</reference>
<evidence type="ECO:0000313" key="1">
    <source>
        <dbReference type="EMBL" id="TCL35092.1"/>
    </source>
</evidence>